<reference evidence="3" key="1">
    <citation type="submission" date="2024-06" db="EMBL/GenBank/DDBJ databases">
        <authorList>
            <person name="Ryan C."/>
        </authorList>
    </citation>
    <scope>NUCLEOTIDE SEQUENCE [LARGE SCALE GENOMIC DNA]</scope>
</reference>
<evidence type="ECO:0000313" key="2">
    <source>
        <dbReference type="EMBL" id="CAL4982933.1"/>
    </source>
</evidence>
<keyword evidence="3" id="KW-1185">Reference proteome</keyword>
<evidence type="ECO:0000256" key="1">
    <source>
        <dbReference type="SAM" id="SignalP"/>
    </source>
</evidence>
<dbReference type="EMBL" id="OZ075132">
    <property type="protein sequence ID" value="CAL4982933.1"/>
    <property type="molecule type" value="Genomic_DNA"/>
</dbReference>
<feature type="signal peptide" evidence="1">
    <location>
        <begin position="1"/>
        <end position="29"/>
    </location>
</feature>
<sequence length="83" mass="8828">MHSTTTCKAVVLAIAVVTALLVSTTGCYAQETTTDIDPSPCTKSLDGATCEEWCAKAGYKERQYKDTICCCGDKLPHVQAGSH</sequence>
<reference evidence="2 3" key="2">
    <citation type="submission" date="2024-10" db="EMBL/GenBank/DDBJ databases">
        <authorList>
            <person name="Ryan C."/>
        </authorList>
    </citation>
    <scope>NUCLEOTIDE SEQUENCE [LARGE SCALE GENOMIC DNA]</scope>
</reference>
<protein>
    <submittedName>
        <fullName evidence="2">Uncharacterized protein</fullName>
    </submittedName>
</protein>
<keyword evidence="1" id="KW-0732">Signal</keyword>
<feature type="chain" id="PRO_5044862312" evidence="1">
    <location>
        <begin position="30"/>
        <end position="83"/>
    </location>
</feature>
<name>A0ABC9AME5_9POAL</name>
<accession>A0ABC9AME5</accession>
<evidence type="ECO:0000313" key="3">
    <source>
        <dbReference type="Proteomes" id="UP001497457"/>
    </source>
</evidence>
<proteinExistence type="predicted"/>
<dbReference type="Proteomes" id="UP001497457">
    <property type="component" value="Chromosome 22rd"/>
</dbReference>
<gene>
    <name evidence="2" type="ORF">URODEC1_LOCUS56845</name>
</gene>
<dbReference type="AlphaFoldDB" id="A0ABC9AME5"/>
<organism evidence="2 3">
    <name type="scientific">Urochloa decumbens</name>
    <dbReference type="NCBI Taxonomy" id="240449"/>
    <lineage>
        <taxon>Eukaryota</taxon>
        <taxon>Viridiplantae</taxon>
        <taxon>Streptophyta</taxon>
        <taxon>Embryophyta</taxon>
        <taxon>Tracheophyta</taxon>
        <taxon>Spermatophyta</taxon>
        <taxon>Magnoliopsida</taxon>
        <taxon>Liliopsida</taxon>
        <taxon>Poales</taxon>
        <taxon>Poaceae</taxon>
        <taxon>PACMAD clade</taxon>
        <taxon>Panicoideae</taxon>
        <taxon>Panicodae</taxon>
        <taxon>Paniceae</taxon>
        <taxon>Melinidinae</taxon>
        <taxon>Urochloa</taxon>
    </lineage>
</organism>